<feature type="transmembrane region" description="Helical" evidence="2">
    <location>
        <begin position="106"/>
        <end position="126"/>
    </location>
</feature>
<evidence type="ECO:0000256" key="2">
    <source>
        <dbReference type="SAM" id="Phobius"/>
    </source>
</evidence>
<reference evidence="3 4" key="1">
    <citation type="submission" date="2015-02" db="EMBL/GenBank/DDBJ databases">
        <authorList>
            <person name="Chooi Y.-H."/>
        </authorList>
    </citation>
    <scope>NUCLEOTIDE SEQUENCE [LARGE SCALE GENOMIC DNA]</scope>
    <source>
        <strain evidence="3">E3</strain>
    </source>
</reference>
<evidence type="ECO:0000313" key="4">
    <source>
        <dbReference type="Proteomes" id="UP000039324"/>
    </source>
</evidence>
<dbReference type="Proteomes" id="UP000039324">
    <property type="component" value="Unassembled WGS sequence"/>
</dbReference>
<evidence type="ECO:0000256" key="1">
    <source>
        <dbReference type="SAM" id="MobiDB-lite"/>
    </source>
</evidence>
<feature type="transmembrane region" description="Helical" evidence="2">
    <location>
        <begin position="47"/>
        <end position="71"/>
    </location>
</feature>
<protein>
    <recommendedName>
        <fullName evidence="5">HECT domain-containing protein</fullName>
    </recommendedName>
</protein>
<keyword evidence="2" id="KW-0812">Transmembrane</keyword>
<dbReference type="EMBL" id="CDSF01000106">
    <property type="protein sequence ID" value="CEP00973.1"/>
    <property type="molecule type" value="Genomic_DNA"/>
</dbReference>
<sequence length="639" mass="70527">MAAHTDFSKSGGAVSSIAGHWHPCECWFQAMGGVRVARARPFWTSPWVIFVGTTAIITISAVATFVAVVVLPSSEYVDDAAPVSVSSSSSKASSVNRRGAGPSQSVISVGLAAGAAAGTVGLVHAARQRRDVASPPEPLHKRRLPMPLRVIAASTALIAAASLASSVLLTKLRPPSMPSRPTSYTRHLPTPAGRMPTASPWRPPAPVEPKPRPLPNTVLTPLSAAEQADITKTFIDEAAVRRRSMTLKDGDIFWSGIPGDCLAFLEELDRGNIRNSVKYTIVGADADDQGGVMASFITDVAEQVFKQNTLLVGHVQGDQTNLVVFPSPAALDAGPGDVDVEKAMMRIGRLLAFVRGQNHLRQEDYYRKSTNGLAAIPVQLITFRLPVEIRFDLFRAVVDGTDEVADIGLGTFLQRERDRIERSGHPSKTVGEFRQKLAELYMDDILPNVDDIDAFDAYEKVLSKRLVRSWAMQRVRDGYNSQMGLRRYPYRRSWFDPETGLVYKDMFGLMKYSNSDIIRLLQYGERDDSGVFRVALDNRLGQYKALLEAVISKFTEEQCVLFVLALTGQKVLPNHKVRVNCMVPEGLGTRSIFPHSCDYRLDMTFPPTWGSTHRDRVDQLLFSFKEMFLSNTYHAFGKR</sequence>
<organism evidence="3 4">
    <name type="scientific">Plasmodiophora brassicae</name>
    <name type="common">Clubroot disease agent</name>
    <dbReference type="NCBI Taxonomy" id="37360"/>
    <lineage>
        <taxon>Eukaryota</taxon>
        <taxon>Sar</taxon>
        <taxon>Rhizaria</taxon>
        <taxon>Endomyxa</taxon>
        <taxon>Phytomyxea</taxon>
        <taxon>Plasmodiophorida</taxon>
        <taxon>Plasmodiophoridae</taxon>
        <taxon>Plasmodiophora</taxon>
    </lineage>
</organism>
<evidence type="ECO:0000313" key="3">
    <source>
        <dbReference type="EMBL" id="CEP00973.1"/>
    </source>
</evidence>
<dbReference type="AlphaFoldDB" id="A0A0G4J014"/>
<keyword evidence="2" id="KW-0472">Membrane</keyword>
<feature type="transmembrane region" description="Helical" evidence="2">
    <location>
        <begin position="147"/>
        <end position="169"/>
    </location>
</feature>
<name>A0A0G4J014_PLABS</name>
<feature type="compositionally biased region" description="Pro residues" evidence="1">
    <location>
        <begin position="201"/>
        <end position="212"/>
    </location>
</feature>
<accession>A0A0G4J014</accession>
<evidence type="ECO:0008006" key="5">
    <source>
        <dbReference type="Google" id="ProtNLM"/>
    </source>
</evidence>
<proteinExistence type="predicted"/>
<gene>
    <name evidence="3" type="ORF">PBRA_008285</name>
</gene>
<keyword evidence="4" id="KW-1185">Reference proteome</keyword>
<feature type="region of interest" description="Disordered" evidence="1">
    <location>
        <begin position="174"/>
        <end position="212"/>
    </location>
</feature>
<keyword evidence="2" id="KW-1133">Transmembrane helix</keyword>